<dbReference type="Proteomes" id="UP000076727">
    <property type="component" value="Unassembled WGS sequence"/>
</dbReference>
<proteinExistence type="predicted"/>
<evidence type="ECO:0000313" key="3">
    <source>
        <dbReference type="Proteomes" id="UP000076727"/>
    </source>
</evidence>
<feature type="region of interest" description="Disordered" evidence="1">
    <location>
        <begin position="125"/>
        <end position="144"/>
    </location>
</feature>
<accession>A0A165N3W1</accession>
<keyword evidence="3" id="KW-1185">Reference proteome</keyword>
<evidence type="ECO:0000256" key="1">
    <source>
        <dbReference type="SAM" id="MobiDB-lite"/>
    </source>
</evidence>
<name>A0A165N3W1_9APHY</name>
<sequence length="144" mass="15940">MKRAIPSRPSSGSVAPALALTQAVPILSDPSPHVTQRTSKGSDSRDRRYTYPRDALQQAQAFLISTSYDPWAVVDSLTHAGHPIWPGNWYALARASTPLLRSATDFHDPHRANRPVSIDASHKLGRSHIRQRFEPSPTINRDLA</sequence>
<gene>
    <name evidence="2" type="ORF">DAEQUDRAFT_450899</name>
</gene>
<organism evidence="2 3">
    <name type="scientific">Daedalea quercina L-15889</name>
    <dbReference type="NCBI Taxonomy" id="1314783"/>
    <lineage>
        <taxon>Eukaryota</taxon>
        <taxon>Fungi</taxon>
        <taxon>Dikarya</taxon>
        <taxon>Basidiomycota</taxon>
        <taxon>Agaricomycotina</taxon>
        <taxon>Agaricomycetes</taxon>
        <taxon>Polyporales</taxon>
        <taxon>Fomitopsis</taxon>
    </lineage>
</organism>
<dbReference type="AlphaFoldDB" id="A0A165N3W1"/>
<evidence type="ECO:0000313" key="2">
    <source>
        <dbReference type="EMBL" id="KZT66476.1"/>
    </source>
</evidence>
<feature type="region of interest" description="Disordered" evidence="1">
    <location>
        <begin position="26"/>
        <end position="50"/>
    </location>
</feature>
<dbReference type="EMBL" id="KV429088">
    <property type="protein sequence ID" value="KZT66476.1"/>
    <property type="molecule type" value="Genomic_DNA"/>
</dbReference>
<feature type="compositionally biased region" description="Basic and acidic residues" evidence="1">
    <location>
        <begin position="40"/>
        <end position="50"/>
    </location>
</feature>
<protein>
    <submittedName>
        <fullName evidence="2">Uncharacterized protein</fullName>
    </submittedName>
</protein>
<reference evidence="2 3" key="1">
    <citation type="journal article" date="2016" name="Mol. Biol. Evol.">
        <title>Comparative Genomics of Early-Diverging Mushroom-Forming Fungi Provides Insights into the Origins of Lignocellulose Decay Capabilities.</title>
        <authorList>
            <person name="Nagy L.G."/>
            <person name="Riley R."/>
            <person name="Tritt A."/>
            <person name="Adam C."/>
            <person name="Daum C."/>
            <person name="Floudas D."/>
            <person name="Sun H."/>
            <person name="Yadav J.S."/>
            <person name="Pangilinan J."/>
            <person name="Larsson K.H."/>
            <person name="Matsuura K."/>
            <person name="Barry K."/>
            <person name="Labutti K."/>
            <person name="Kuo R."/>
            <person name="Ohm R.A."/>
            <person name="Bhattacharya S.S."/>
            <person name="Shirouzu T."/>
            <person name="Yoshinaga Y."/>
            <person name="Martin F.M."/>
            <person name="Grigoriev I.V."/>
            <person name="Hibbett D.S."/>
        </authorList>
    </citation>
    <scope>NUCLEOTIDE SEQUENCE [LARGE SCALE GENOMIC DNA]</scope>
    <source>
        <strain evidence="2 3">L-15889</strain>
    </source>
</reference>